<feature type="domain" description="Endonuclease/exonuclease/phosphatase" evidence="2">
    <location>
        <begin position="13"/>
        <end position="87"/>
    </location>
</feature>
<comment type="caution">
    <text evidence="3">The sequence shown here is derived from an EMBL/GenBank/DDBJ whole genome shotgun (WGS) entry which is preliminary data.</text>
</comment>
<dbReference type="AlphaFoldDB" id="A0A4Y2JS77"/>
<sequence length="92" mass="10262">MVALKIQTILFPITIISAYTSPAQNVHTTLQQIHEIISSLPEQKIIIVADLNGHNTLWGYRSNDNRGKVILDFILANNSNIINKPDTLTNLP</sequence>
<dbReference type="SUPFAM" id="SSF56219">
    <property type="entry name" value="DNase I-like"/>
    <property type="match status" value="1"/>
</dbReference>
<organism evidence="3 4">
    <name type="scientific">Araneus ventricosus</name>
    <name type="common">Orbweaver spider</name>
    <name type="synonym">Epeira ventricosa</name>
    <dbReference type="NCBI Taxonomy" id="182803"/>
    <lineage>
        <taxon>Eukaryota</taxon>
        <taxon>Metazoa</taxon>
        <taxon>Ecdysozoa</taxon>
        <taxon>Arthropoda</taxon>
        <taxon>Chelicerata</taxon>
        <taxon>Arachnida</taxon>
        <taxon>Araneae</taxon>
        <taxon>Araneomorphae</taxon>
        <taxon>Entelegynae</taxon>
        <taxon>Araneoidea</taxon>
        <taxon>Araneidae</taxon>
        <taxon>Araneus</taxon>
    </lineage>
</organism>
<feature type="chain" id="PRO_5021412113" description="Endonuclease/exonuclease/phosphatase domain-containing protein" evidence="1">
    <location>
        <begin position="19"/>
        <end position="92"/>
    </location>
</feature>
<dbReference type="OrthoDB" id="6437148at2759"/>
<feature type="signal peptide" evidence="1">
    <location>
        <begin position="1"/>
        <end position="18"/>
    </location>
</feature>
<accession>A0A4Y2JS77</accession>
<dbReference type="GO" id="GO:0003824">
    <property type="term" value="F:catalytic activity"/>
    <property type="evidence" value="ECO:0007669"/>
    <property type="project" value="InterPro"/>
</dbReference>
<dbReference type="EMBL" id="BGPR01003861">
    <property type="protein sequence ID" value="GBM93271.1"/>
    <property type="molecule type" value="Genomic_DNA"/>
</dbReference>
<gene>
    <name evidence="3" type="ORF">AVEN_168037_1</name>
</gene>
<keyword evidence="4" id="KW-1185">Reference proteome</keyword>
<dbReference type="InterPro" id="IPR036691">
    <property type="entry name" value="Endo/exonu/phosph_ase_sf"/>
</dbReference>
<evidence type="ECO:0000256" key="1">
    <source>
        <dbReference type="SAM" id="SignalP"/>
    </source>
</evidence>
<proteinExistence type="predicted"/>
<evidence type="ECO:0000313" key="4">
    <source>
        <dbReference type="Proteomes" id="UP000499080"/>
    </source>
</evidence>
<protein>
    <recommendedName>
        <fullName evidence="2">Endonuclease/exonuclease/phosphatase domain-containing protein</fullName>
    </recommendedName>
</protein>
<dbReference type="InterPro" id="IPR005135">
    <property type="entry name" value="Endo/exonuclease/phosphatase"/>
</dbReference>
<reference evidence="3 4" key="1">
    <citation type="journal article" date="2019" name="Sci. Rep.">
        <title>Orb-weaving spider Araneus ventricosus genome elucidates the spidroin gene catalogue.</title>
        <authorList>
            <person name="Kono N."/>
            <person name="Nakamura H."/>
            <person name="Ohtoshi R."/>
            <person name="Moran D.A.P."/>
            <person name="Shinohara A."/>
            <person name="Yoshida Y."/>
            <person name="Fujiwara M."/>
            <person name="Mori M."/>
            <person name="Tomita M."/>
            <person name="Arakawa K."/>
        </authorList>
    </citation>
    <scope>NUCLEOTIDE SEQUENCE [LARGE SCALE GENOMIC DNA]</scope>
</reference>
<name>A0A4Y2JS77_ARAVE</name>
<dbReference type="Pfam" id="PF14529">
    <property type="entry name" value="Exo_endo_phos_2"/>
    <property type="match status" value="1"/>
</dbReference>
<dbReference type="Gene3D" id="3.60.10.10">
    <property type="entry name" value="Endonuclease/exonuclease/phosphatase"/>
    <property type="match status" value="1"/>
</dbReference>
<evidence type="ECO:0000259" key="2">
    <source>
        <dbReference type="Pfam" id="PF14529"/>
    </source>
</evidence>
<evidence type="ECO:0000313" key="3">
    <source>
        <dbReference type="EMBL" id="GBM93271.1"/>
    </source>
</evidence>
<dbReference type="Proteomes" id="UP000499080">
    <property type="component" value="Unassembled WGS sequence"/>
</dbReference>
<keyword evidence="1" id="KW-0732">Signal</keyword>